<dbReference type="RefSeq" id="WP_342849289.1">
    <property type="nucleotide sequence ID" value="NZ_JBBMQO010000011.1"/>
</dbReference>
<organism evidence="5 6">
    <name type="scientific">Ahrensia kielensis</name>
    <dbReference type="NCBI Taxonomy" id="76980"/>
    <lineage>
        <taxon>Bacteria</taxon>
        <taxon>Pseudomonadati</taxon>
        <taxon>Pseudomonadota</taxon>
        <taxon>Alphaproteobacteria</taxon>
        <taxon>Hyphomicrobiales</taxon>
        <taxon>Ahrensiaceae</taxon>
        <taxon>Ahrensia</taxon>
    </lineage>
</organism>
<dbReference type="Gene3D" id="3.40.190.10">
    <property type="entry name" value="Periplasmic binding protein-like II"/>
    <property type="match status" value="1"/>
</dbReference>
<evidence type="ECO:0000256" key="3">
    <source>
        <dbReference type="SAM" id="SignalP"/>
    </source>
</evidence>
<dbReference type="Proteomes" id="UP001477870">
    <property type="component" value="Unassembled WGS sequence"/>
</dbReference>
<accession>A0ABU9TBG0</accession>
<evidence type="ECO:0000256" key="1">
    <source>
        <dbReference type="ARBA" id="ARBA00004418"/>
    </source>
</evidence>
<name>A0ABU9TBG0_9HYPH</name>
<dbReference type="CDD" id="cd08500">
    <property type="entry name" value="PBP2_NikA_DppA_OppA_like_4"/>
    <property type="match status" value="1"/>
</dbReference>
<keyword evidence="6" id="KW-1185">Reference proteome</keyword>
<feature type="chain" id="PRO_5047260896" evidence="3">
    <location>
        <begin position="31"/>
        <end position="647"/>
    </location>
</feature>
<evidence type="ECO:0000313" key="5">
    <source>
        <dbReference type="EMBL" id="MEM5503099.1"/>
    </source>
</evidence>
<evidence type="ECO:0000259" key="4">
    <source>
        <dbReference type="Pfam" id="PF00496"/>
    </source>
</evidence>
<feature type="signal peptide" evidence="3">
    <location>
        <begin position="1"/>
        <end position="30"/>
    </location>
</feature>
<feature type="domain" description="Solute-binding protein family 5" evidence="4">
    <location>
        <begin position="106"/>
        <end position="529"/>
    </location>
</feature>
<evidence type="ECO:0000256" key="2">
    <source>
        <dbReference type="ARBA" id="ARBA00005695"/>
    </source>
</evidence>
<dbReference type="PANTHER" id="PTHR30290:SF62">
    <property type="entry name" value="OLIGOPEPTIDE ABC TRANSPORTER, PERIPLASMIC OLIGOPEPTIDE-BINDING PROTEIN"/>
    <property type="match status" value="1"/>
</dbReference>
<sequence>MRNFNNIKRYWISSAALASLIISGVMPAYAADYNQAPMLDAMVDSGNLPPVEERLPSSPLVFETVESIGEYGGTMRRAILGGGDQHNLVRVVGHENLVRWSVDWTEVKPNIAESWDVSEDASTFTFKLREGMRWSDGEPFTADDIMFWYEVFSDPNLTPSKHPIYAGASGPVQVTKIDDTTVEFKFGEPNGLFLQNMAYGFGYYVVNYPKHYLSQFHEKYNPDGIQALIDAEPAAADWVSLFNLKAGPMHTPSFWQNIDRPTLHPWHLSTAYGSTDRVVAERNPYFWKVDAEGNQLPYFDKITWDQVEDPETILLKAFNGEIDYMNRHLGRPANKAVLTDNMERGQYRFFETNDLPSNGAILMLNLNNPDPIKNEIVNNLDFRIGLSHAVNRQEIIDLIYFGSGRAAQTAPQPVSPLYNEEMATQYIEFNPEKANEYLDKAGLSERDSEGFRMGPDGKRFTMVFLTADVFGAQFPDVMELVAAYARDVGLDFQIRVSDRARLQEIASSSQHDAYIWNCAGGQSDAYTSPECYLPFGQAVYWAPEWAKWGVDPNTGQEPPAHIKELFTSYEVVKSAATPEAQKAAMEKLLEKSSALLLTVGLVQSDPAFGVARNNVMNVPDPLPIAGQLWYPSPYVSQMYFKGGKSLP</sequence>
<comment type="similarity">
    <text evidence="2">Belongs to the bacterial solute-binding protein 5 family.</text>
</comment>
<protein>
    <submittedName>
        <fullName evidence="5">ABC transporter substrate-binding protein</fullName>
    </submittedName>
</protein>
<dbReference type="InterPro" id="IPR000914">
    <property type="entry name" value="SBP_5_dom"/>
</dbReference>
<dbReference type="Gene3D" id="3.10.105.10">
    <property type="entry name" value="Dipeptide-binding Protein, Domain 3"/>
    <property type="match status" value="1"/>
</dbReference>
<keyword evidence="3" id="KW-0732">Signal</keyword>
<evidence type="ECO:0000313" key="6">
    <source>
        <dbReference type="Proteomes" id="UP001477870"/>
    </source>
</evidence>
<dbReference type="EMBL" id="JBBMQO010000011">
    <property type="protein sequence ID" value="MEM5503099.1"/>
    <property type="molecule type" value="Genomic_DNA"/>
</dbReference>
<dbReference type="SUPFAM" id="SSF53850">
    <property type="entry name" value="Periplasmic binding protein-like II"/>
    <property type="match status" value="1"/>
</dbReference>
<comment type="caution">
    <text evidence="5">The sequence shown here is derived from an EMBL/GenBank/DDBJ whole genome shotgun (WGS) entry which is preliminary data.</text>
</comment>
<gene>
    <name evidence="5" type="ORF">WNY59_16040</name>
</gene>
<proteinExistence type="inferred from homology"/>
<dbReference type="Pfam" id="PF00496">
    <property type="entry name" value="SBP_bac_5"/>
    <property type="match status" value="1"/>
</dbReference>
<dbReference type="PANTHER" id="PTHR30290">
    <property type="entry name" value="PERIPLASMIC BINDING COMPONENT OF ABC TRANSPORTER"/>
    <property type="match status" value="1"/>
</dbReference>
<dbReference type="InterPro" id="IPR039424">
    <property type="entry name" value="SBP_5"/>
</dbReference>
<reference evidence="5 6" key="1">
    <citation type="submission" date="2024-03" db="EMBL/GenBank/DDBJ databases">
        <title>Community enrichment and isolation of bacterial strains for fucoidan degradation.</title>
        <authorList>
            <person name="Sichert A."/>
        </authorList>
    </citation>
    <scope>NUCLEOTIDE SEQUENCE [LARGE SCALE GENOMIC DNA]</scope>
    <source>
        <strain evidence="5 6">AS62</strain>
    </source>
</reference>
<comment type="subcellular location">
    <subcellularLocation>
        <location evidence="1">Periplasm</location>
    </subcellularLocation>
</comment>